<dbReference type="Gene3D" id="3.40.50.11540">
    <property type="entry name" value="NADH-ubiquinone oxidoreductase 51kDa subunit"/>
    <property type="match status" value="1"/>
</dbReference>
<dbReference type="SUPFAM" id="SSF142984">
    <property type="entry name" value="Nqo1 middle domain-like"/>
    <property type="match status" value="1"/>
</dbReference>
<dbReference type="PANTHER" id="PTHR43578:SF3">
    <property type="entry name" value="NADH-QUINONE OXIDOREDUCTASE SUBUNIT F"/>
    <property type="match status" value="1"/>
</dbReference>
<evidence type="ECO:0000256" key="1">
    <source>
        <dbReference type="ARBA" id="ARBA00007523"/>
    </source>
</evidence>
<feature type="domain" description="4Fe-4S ferredoxin-type" evidence="6">
    <location>
        <begin position="609"/>
        <end position="636"/>
    </location>
</feature>
<dbReference type="SUPFAM" id="SSF142019">
    <property type="entry name" value="Nqo1 FMN-binding domain-like"/>
    <property type="match status" value="1"/>
</dbReference>
<evidence type="ECO:0000256" key="3">
    <source>
        <dbReference type="ARBA" id="ARBA00022723"/>
    </source>
</evidence>
<dbReference type="InterPro" id="IPR011538">
    <property type="entry name" value="Nuo51_FMN-bd"/>
</dbReference>
<dbReference type="Gene3D" id="1.20.1440.230">
    <property type="entry name" value="NADH-ubiquinone oxidoreductase 51kDa subunit, iron-sulphur binding domain"/>
    <property type="match status" value="1"/>
</dbReference>
<dbReference type="PROSITE" id="PS51379">
    <property type="entry name" value="4FE4S_FER_2"/>
    <property type="match status" value="2"/>
</dbReference>
<evidence type="ECO:0000256" key="4">
    <source>
        <dbReference type="ARBA" id="ARBA00023004"/>
    </source>
</evidence>
<proteinExistence type="inferred from homology"/>
<keyword evidence="2" id="KW-0004">4Fe-4S</keyword>
<organism evidence="7">
    <name type="scientific">Desulfobacca acetoxidans</name>
    <dbReference type="NCBI Taxonomy" id="60893"/>
    <lineage>
        <taxon>Bacteria</taxon>
        <taxon>Pseudomonadati</taxon>
        <taxon>Thermodesulfobacteriota</taxon>
        <taxon>Desulfobaccia</taxon>
        <taxon>Desulfobaccales</taxon>
        <taxon>Desulfobaccaceae</taxon>
        <taxon>Desulfobacca</taxon>
    </lineage>
</organism>
<dbReference type="InterPro" id="IPR017896">
    <property type="entry name" value="4Fe4S_Fe-S-bd"/>
</dbReference>
<dbReference type="Gene3D" id="3.30.70.20">
    <property type="match status" value="1"/>
</dbReference>
<dbReference type="GO" id="GO:0010181">
    <property type="term" value="F:FMN binding"/>
    <property type="evidence" value="ECO:0007669"/>
    <property type="project" value="InterPro"/>
</dbReference>
<sequence length="636" mass="69342">MKIRSLEGLEDIKKKGLALTYPDKMKVMVGMATCGISAGADKVYDALAARIAELGLDVVLEKTGCIGFCQREPLVDVVYPKKVRLSYQAMTPEKAVALVDALSRNEVYPENLLCRIDQEDILVEGEVRPYANPHPPRLDVDTPRYEDVPFFGKQVKIALRNCGFIHPERIEEYIGRGGYRALHRVLANMTPEEVIAEVKSSGLRGRGGAGFPTGQKWDFARKNDSDEKFVICNADEGDPGAFMDRGILEGDPHAVIEGMAIGAYAIGAREGFIYCRAEYPLAIHRLKIALKQAEDFGLLGDRIFGTNFSFKLEIREGAGAFVCGEETSLIASIEGKVGEPRPRPPFPAQSGLWGKPTIINNVKTWSHIAPIIMRGAAWYSGFGTDKAPGTTVFALVGKVNNTGLVEIPLGMTLREMIYDIGGGIAGGREFKAVQTGGPSGGCIPAEFLDTPVDYESLGALGSIMGSGGMIVMDERDCMVNVAKYFIEFTQDESCGKCTPCREGTQRLGEMLEAITAGKGAESDIDKLVKMSELIKKTSLCGLGQTAPNPVLSTIRYFRDEYLAHVLEHKCPAKVCKPLITFHILEDACTGCQLCRLKCPAEAVLGEKKEPHRIIQEKCIKCGTCYEGCKFDAIVVE</sequence>
<evidence type="ECO:0000256" key="2">
    <source>
        <dbReference type="ARBA" id="ARBA00022485"/>
    </source>
</evidence>
<dbReference type="FunFam" id="3.40.50.11540:FF:000001">
    <property type="entry name" value="NADH dehydrogenase [ubiquinone] flavoprotein 1, mitochondrial"/>
    <property type="match status" value="1"/>
</dbReference>
<reference evidence="7" key="1">
    <citation type="journal article" date="2020" name="mSystems">
        <title>Genome- and Community-Level Interaction Insights into Carbon Utilization and Element Cycling Functions of Hydrothermarchaeota in Hydrothermal Sediment.</title>
        <authorList>
            <person name="Zhou Z."/>
            <person name="Liu Y."/>
            <person name="Xu W."/>
            <person name="Pan J."/>
            <person name="Luo Z.H."/>
            <person name="Li M."/>
        </authorList>
    </citation>
    <scope>NUCLEOTIDE SEQUENCE [LARGE SCALE GENOMIC DNA]</scope>
    <source>
        <strain evidence="7">SpSt-767</strain>
    </source>
</reference>
<dbReference type="Pfam" id="PF13187">
    <property type="entry name" value="Fer4_9"/>
    <property type="match status" value="1"/>
</dbReference>
<dbReference type="InterPro" id="IPR019554">
    <property type="entry name" value="Soluble_ligand-bd"/>
</dbReference>
<protein>
    <submittedName>
        <fullName evidence="7">NADH-quinone oxidoreductase subunit NuoF</fullName>
    </submittedName>
</protein>
<name>A0A7V6A1L3_9BACT</name>
<keyword evidence="4" id="KW-0408">Iron</keyword>
<accession>A0A7V6A1L3</accession>
<gene>
    <name evidence="7" type="ORF">ENV52_02765</name>
</gene>
<dbReference type="InterPro" id="IPR037207">
    <property type="entry name" value="Nuop51_4Fe4S-bd_sf"/>
</dbReference>
<dbReference type="Pfam" id="PF10531">
    <property type="entry name" value="SLBB"/>
    <property type="match status" value="1"/>
</dbReference>
<keyword evidence="5" id="KW-0411">Iron-sulfur</keyword>
<dbReference type="Pfam" id="PF10589">
    <property type="entry name" value="NADH_4Fe-4S"/>
    <property type="match status" value="1"/>
</dbReference>
<comment type="caution">
    <text evidence="7">The sequence shown here is derived from an EMBL/GenBank/DDBJ whole genome shotgun (WGS) entry which is preliminary data.</text>
</comment>
<evidence type="ECO:0000313" key="7">
    <source>
        <dbReference type="EMBL" id="HHS28607.1"/>
    </source>
</evidence>
<keyword evidence="3" id="KW-0479">Metal-binding</keyword>
<dbReference type="FunFam" id="1.20.1440.230:FF:000001">
    <property type="entry name" value="Mitochondrial NADH dehydrogenase flavoprotein 1"/>
    <property type="match status" value="1"/>
</dbReference>
<dbReference type="CDD" id="cd02980">
    <property type="entry name" value="TRX_Fd_family"/>
    <property type="match status" value="1"/>
</dbReference>
<feature type="domain" description="4Fe-4S ferredoxin-type" evidence="6">
    <location>
        <begin position="579"/>
        <end position="608"/>
    </location>
</feature>
<dbReference type="SUPFAM" id="SSF140490">
    <property type="entry name" value="Nqo1C-terminal domain-like"/>
    <property type="match status" value="1"/>
</dbReference>
<evidence type="ECO:0000256" key="5">
    <source>
        <dbReference type="ARBA" id="ARBA00023014"/>
    </source>
</evidence>
<dbReference type="Gene3D" id="3.40.30.10">
    <property type="entry name" value="Glutaredoxin"/>
    <property type="match status" value="1"/>
</dbReference>
<evidence type="ECO:0000259" key="6">
    <source>
        <dbReference type="PROSITE" id="PS51379"/>
    </source>
</evidence>
<dbReference type="PANTHER" id="PTHR43578">
    <property type="entry name" value="NADH-QUINONE OXIDOREDUCTASE SUBUNIT F"/>
    <property type="match status" value="1"/>
</dbReference>
<dbReference type="EMBL" id="DTGR01000043">
    <property type="protein sequence ID" value="HHS28607.1"/>
    <property type="molecule type" value="Genomic_DNA"/>
</dbReference>
<dbReference type="Pfam" id="PF01512">
    <property type="entry name" value="Complex1_51K"/>
    <property type="match status" value="1"/>
</dbReference>
<dbReference type="Gene3D" id="6.10.250.1450">
    <property type="match status" value="1"/>
</dbReference>
<dbReference type="GO" id="GO:0046872">
    <property type="term" value="F:metal ion binding"/>
    <property type="evidence" value="ECO:0007669"/>
    <property type="project" value="UniProtKB-KW"/>
</dbReference>
<dbReference type="GO" id="GO:0008137">
    <property type="term" value="F:NADH dehydrogenase (ubiquinone) activity"/>
    <property type="evidence" value="ECO:0007669"/>
    <property type="project" value="InterPro"/>
</dbReference>
<dbReference type="Gene3D" id="3.10.20.600">
    <property type="match status" value="1"/>
</dbReference>
<dbReference type="InterPro" id="IPR019575">
    <property type="entry name" value="Nuop51_4Fe4S-bd"/>
</dbReference>
<dbReference type="PROSITE" id="PS00645">
    <property type="entry name" value="COMPLEX1_51K_2"/>
    <property type="match status" value="1"/>
</dbReference>
<dbReference type="AlphaFoldDB" id="A0A7V6A1L3"/>
<dbReference type="InterPro" id="IPR037225">
    <property type="entry name" value="Nuo51_FMN-bd_sf"/>
</dbReference>
<dbReference type="SUPFAM" id="SSF52833">
    <property type="entry name" value="Thioredoxin-like"/>
    <property type="match status" value="1"/>
</dbReference>
<dbReference type="SUPFAM" id="SSF54862">
    <property type="entry name" value="4Fe-4S ferredoxins"/>
    <property type="match status" value="1"/>
</dbReference>
<dbReference type="SMART" id="SM00928">
    <property type="entry name" value="NADH_4Fe-4S"/>
    <property type="match status" value="1"/>
</dbReference>
<dbReference type="InterPro" id="IPR001949">
    <property type="entry name" value="NADH-UbQ_OxRdtase_51kDa_CS"/>
</dbReference>
<dbReference type="GO" id="GO:0051539">
    <property type="term" value="F:4 iron, 4 sulfur cluster binding"/>
    <property type="evidence" value="ECO:0007669"/>
    <property type="project" value="UniProtKB-KW"/>
</dbReference>
<dbReference type="InterPro" id="IPR036249">
    <property type="entry name" value="Thioredoxin-like_sf"/>
</dbReference>
<comment type="similarity">
    <text evidence="1">Belongs to the complex I 51 kDa subunit family.</text>
</comment>